<evidence type="ECO:0000256" key="4">
    <source>
        <dbReference type="ARBA" id="ARBA00023004"/>
    </source>
</evidence>
<evidence type="ECO:0000259" key="7">
    <source>
        <dbReference type="PROSITE" id="PS51296"/>
    </source>
</evidence>
<dbReference type="GO" id="GO:0051537">
    <property type="term" value="F:2 iron, 2 sulfur cluster binding"/>
    <property type="evidence" value="ECO:0007669"/>
    <property type="project" value="UniProtKB-KW"/>
</dbReference>
<dbReference type="InterPro" id="IPR017941">
    <property type="entry name" value="Rieske_2Fe-2S"/>
</dbReference>
<dbReference type="GO" id="GO:0008942">
    <property type="term" value="F:nitrite reductase [NAD(P)H] activity"/>
    <property type="evidence" value="ECO:0007669"/>
    <property type="project" value="InterPro"/>
</dbReference>
<keyword evidence="5" id="KW-0411">Iron-sulfur</keyword>
<organism evidence="8 9">
    <name type="scientific">Corticimicrobacter populi</name>
    <dbReference type="NCBI Taxonomy" id="2175229"/>
    <lineage>
        <taxon>Bacteria</taxon>
        <taxon>Pseudomonadati</taxon>
        <taxon>Pseudomonadota</taxon>
        <taxon>Betaproteobacteria</taxon>
        <taxon>Burkholderiales</taxon>
        <taxon>Alcaligenaceae</taxon>
        <taxon>Corticimicrobacter</taxon>
    </lineage>
</organism>
<name>A0A2V1JY04_9BURK</name>
<evidence type="ECO:0000256" key="1">
    <source>
        <dbReference type="ARBA" id="ARBA00022714"/>
    </source>
</evidence>
<dbReference type="GO" id="GO:0042128">
    <property type="term" value="P:nitrate assimilation"/>
    <property type="evidence" value="ECO:0007669"/>
    <property type="project" value="UniProtKB-KW"/>
</dbReference>
<comment type="caution">
    <text evidence="8">The sequence shown here is derived from an EMBL/GenBank/DDBJ whole genome shotgun (WGS) entry which is preliminary data.</text>
</comment>
<dbReference type="Proteomes" id="UP000245212">
    <property type="component" value="Unassembled WGS sequence"/>
</dbReference>
<dbReference type="PANTHER" id="PTHR40562">
    <property type="match status" value="1"/>
</dbReference>
<evidence type="ECO:0000256" key="5">
    <source>
        <dbReference type="ARBA" id="ARBA00023014"/>
    </source>
</evidence>
<keyword evidence="2" id="KW-0479">Metal-binding</keyword>
<evidence type="ECO:0000313" key="8">
    <source>
        <dbReference type="EMBL" id="PWF21878.1"/>
    </source>
</evidence>
<accession>A0A2V1JY04</accession>
<dbReference type="InterPro" id="IPR017881">
    <property type="entry name" value="NirD"/>
</dbReference>
<evidence type="ECO:0000256" key="6">
    <source>
        <dbReference type="ARBA" id="ARBA00023063"/>
    </source>
</evidence>
<evidence type="ECO:0000256" key="2">
    <source>
        <dbReference type="ARBA" id="ARBA00022723"/>
    </source>
</evidence>
<gene>
    <name evidence="8" type="primary">nirD</name>
    <name evidence="8" type="ORF">DD235_13895</name>
</gene>
<keyword evidence="1" id="KW-0001">2Fe-2S</keyword>
<reference evidence="9" key="1">
    <citation type="submission" date="2018-05" db="EMBL/GenBank/DDBJ databases">
        <authorList>
            <person name="Li Y."/>
        </authorList>
    </citation>
    <scope>NUCLEOTIDE SEQUENCE [LARGE SCALE GENOMIC DNA]</scope>
    <source>
        <strain evidence="9">3d-2-2</strain>
    </source>
</reference>
<keyword evidence="3" id="KW-0560">Oxidoreductase</keyword>
<dbReference type="RefSeq" id="WP_109062694.1">
    <property type="nucleotide sequence ID" value="NZ_QETA01000006.1"/>
</dbReference>
<dbReference type="EMBL" id="QETA01000006">
    <property type="protein sequence ID" value="PWF21878.1"/>
    <property type="molecule type" value="Genomic_DNA"/>
</dbReference>
<keyword evidence="6" id="KW-0534">Nitrate assimilation</keyword>
<dbReference type="Pfam" id="PF13806">
    <property type="entry name" value="Rieske_2"/>
    <property type="match status" value="1"/>
</dbReference>
<dbReference type="PANTHER" id="PTHR40562:SF1">
    <property type="entry name" value="NITRITE REDUCTASE (NADH) SMALL SUBUNIT"/>
    <property type="match status" value="1"/>
</dbReference>
<dbReference type="CDD" id="cd03529">
    <property type="entry name" value="Rieske_NirD"/>
    <property type="match status" value="1"/>
</dbReference>
<keyword evidence="4" id="KW-0408">Iron</keyword>
<dbReference type="PROSITE" id="PS51300">
    <property type="entry name" value="NIRD"/>
    <property type="match status" value="1"/>
</dbReference>
<dbReference type="InterPro" id="IPR012748">
    <property type="entry name" value="Rieske-like_NirD"/>
</dbReference>
<dbReference type="GO" id="GO:0046872">
    <property type="term" value="F:metal ion binding"/>
    <property type="evidence" value="ECO:0007669"/>
    <property type="project" value="UniProtKB-KW"/>
</dbReference>
<feature type="domain" description="Rieske" evidence="7">
    <location>
        <begin position="10"/>
        <end position="115"/>
    </location>
</feature>
<dbReference type="AlphaFoldDB" id="A0A2V1JY04"/>
<sequence>MKTTTSSPHWQPVCRRQDLVARSGVVALVGEHQIALVLVPDSEQGDTVFAIDNRDPRSGANVIGRGLVGCVQDEPVISSPLYKQQFRLRDGQCLQYPEQRLRTWPARLNGDWVEIG</sequence>
<proteinExistence type="predicted"/>
<dbReference type="PROSITE" id="PS51296">
    <property type="entry name" value="RIESKE"/>
    <property type="match status" value="1"/>
</dbReference>
<evidence type="ECO:0000256" key="3">
    <source>
        <dbReference type="ARBA" id="ARBA00023002"/>
    </source>
</evidence>
<dbReference type="InterPro" id="IPR036922">
    <property type="entry name" value="Rieske_2Fe-2S_sf"/>
</dbReference>
<evidence type="ECO:0000313" key="9">
    <source>
        <dbReference type="Proteomes" id="UP000245212"/>
    </source>
</evidence>
<keyword evidence="9" id="KW-1185">Reference proteome</keyword>
<protein>
    <submittedName>
        <fullName evidence="8">Nitrite reductase (NAD(P)H) small subunit</fullName>
    </submittedName>
</protein>
<dbReference type="SUPFAM" id="SSF50022">
    <property type="entry name" value="ISP domain"/>
    <property type="match status" value="1"/>
</dbReference>
<dbReference type="NCBIfam" id="TIGR02378">
    <property type="entry name" value="nirD_assim_sml"/>
    <property type="match status" value="1"/>
</dbReference>
<dbReference type="Gene3D" id="2.102.10.10">
    <property type="entry name" value="Rieske [2Fe-2S] iron-sulphur domain"/>
    <property type="match status" value="1"/>
</dbReference>